<name>L0A9H6_CALLD</name>
<dbReference type="GeneID" id="14212067"/>
<dbReference type="STRING" id="1056495.Calag_0807"/>
<dbReference type="InterPro" id="IPR046346">
    <property type="entry name" value="Aminoacid_DH-like_N_sf"/>
</dbReference>
<dbReference type="Gene3D" id="3.40.50.720">
    <property type="entry name" value="NAD(P)-binding Rossmann-like Domain"/>
    <property type="match status" value="1"/>
</dbReference>
<dbReference type="InterPro" id="IPR012301">
    <property type="entry name" value="Malic_N_dom"/>
</dbReference>
<evidence type="ECO:0000256" key="1">
    <source>
        <dbReference type="ARBA" id="ARBA00023002"/>
    </source>
</evidence>
<reference evidence="5" key="1">
    <citation type="submission" date="2012-03" db="EMBL/GenBank/DDBJ databases">
        <title>Complete genome of Caldisphaera lagunensis DSM 15908.</title>
        <authorList>
            <person name="Lucas S."/>
            <person name="Copeland A."/>
            <person name="Lapidus A."/>
            <person name="Glavina del Rio T."/>
            <person name="Dalin E."/>
            <person name="Tice H."/>
            <person name="Bruce D."/>
            <person name="Goodwin L."/>
            <person name="Pitluck S."/>
            <person name="Peters L."/>
            <person name="Mikhailova N."/>
            <person name="Teshima H."/>
            <person name="Kyrpides N."/>
            <person name="Mavromatis K."/>
            <person name="Ivanova N."/>
            <person name="Brettin T."/>
            <person name="Detter J.C."/>
            <person name="Han C."/>
            <person name="Larimer F."/>
            <person name="Land M."/>
            <person name="Hauser L."/>
            <person name="Markowitz V."/>
            <person name="Cheng J.-F."/>
            <person name="Hugenholtz P."/>
            <person name="Woyke T."/>
            <person name="Wu D."/>
            <person name="Spring S."/>
            <person name="Schroeder M."/>
            <person name="Brambilla E."/>
            <person name="Klenk H.-P."/>
            <person name="Eisen J.A."/>
        </authorList>
    </citation>
    <scope>NUCLEOTIDE SEQUENCE [LARGE SCALE GENOMIC DNA]</scope>
    <source>
        <strain evidence="5">DSM 15908 / JCM 11604 / IC-154</strain>
    </source>
</reference>
<dbReference type="GO" id="GO:0051287">
    <property type="term" value="F:NAD binding"/>
    <property type="evidence" value="ECO:0007669"/>
    <property type="project" value="InterPro"/>
</dbReference>
<evidence type="ECO:0000259" key="3">
    <source>
        <dbReference type="SMART" id="SM01274"/>
    </source>
</evidence>
<sequence length="450" mass="49826">MSEGESATAEWYKLSVELHRYYGGKIEIIPKVPVRRLKDFAIWYTPGVAEASRLSSKNPDLSFELTSRWNTIAVVSDGTRVLGLGNIGPEGAYPVMEGKALIYKYLGGVDAVPLVHRARDPNRFLQLLEDIEPSYGGINLEDIESPKCFYILDEARKRLKIPVWHDDQQGTATIILAGLINALKVVKKSIKDVRIVIVGAGAANTAFYRLLKGIKSDLENIVVVEKNGILHPEMPNIDKLMISNKWQYDIAIETKGGGLPPNSTIDKAFENADVVIAASTPGPDTLKKEWVSKMNKDAIVFALANPVPEIWPQDAKKAGAKIVATGRSDFPNQINNSLVFPAIFRGVLDVRAKTISDTMAITAAYEIAKFAEEKGLSENYIVPTMEEWEVYPRVAAAVAVKAVEEGVARKTTTYKEELDNATYMISLSRKKLETVYQRGLIKDPLIDYTK</sequence>
<dbReference type="HOGENOM" id="CLU_034446_2_1_2"/>
<proteinExistence type="predicted"/>
<dbReference type="InterPro" id="IPR012302">
    <property type="entry name" value="Malic_NAD-bd"/>
</dbReference>
<dbReference type="GO" id="GO:0016616">
    <property type="term" value="F:oxidoreductase activity, acting on the CH-OH group of donors, NAD or NADP as acceptor"/>
    <property type="evidence" value="ECO:0007669"/>
    <property type="project" value="InterPro"/>
</dbReference>
<feature type="domain" description="Malic enzyme NAD-binding" evidence="2">
    <location>
        <begin position="168"/>
        <end position="403"/>
    </location>
</feature>
<dbReference type="InParanoid" id="L0A9H6"/>
<dbReference type="FunCoup" id="L0A9H6">
    <property type="interactions" value="153"/>
</dbReference>
<protein>
    <submittedName>
        <fullName evidence="4">Malic enzyme</fullName>
    </submittedName>
</protein>
<dbReference type="SMART" id="SM00919">
    <property type="entry name" value="Malic_M"/>
    <property type="match status" value="1"/>
</dbReference>
<dbReference type="InterPro" id="IPR045213">
    <property type="entry name" value="Malic_NAD-bd_bact_type"/>
</dbReference>
<evidence type="ECO:0000259" key="2">
    <source>
        <dbReference type="SMART" id="SM00919"/>
    </source>
</evidence>
<dbReference type="Pfam" id="PF00390">
    <property type="entry name" value="malic"/>
    <property type="match status" value="1"/>
</dbReference>
<dbReference type="OrthoDB" id="45556at2157"/>
<dbReference type="CDD" id="cd05311">
    <property type="entry name" value="NAD_bind_2_malic_enz"/>
    <property type="match status" value="1"/>
</dbReference>
<dbReference type="EMBL" id="CP003378">
    <property type="protein sequence ID" value="AFZ70548.1"/>
    <property type="molecule type" value="Genomic_DNA"/>
</dbReference>
<dbReference type="PANTHER" id="PTHR43237">
    <property type="entry name" value="NADP-DEPENDENT MALIC ENZYME"/>
    <property type="match status" value="1"/>
</dbReference>
<dbReference type="SUPFAM" id="SSF51735">
    <property type="entry name" value="NAD(P)-binding Rossmann-fold domains"/>
    <property type="match status" value="1"/>
</dbReference>
<dbReference type="InterPro" id="IPR036291">
    <property type="entry name" value="NAD(P)-bd_dom_sf"/>
</dbReference>
<feature type="domain" description="Malic enzyme N-terminal" evidence="3">
    <location>
        <begin position="23"/>
        <end position="156"/>
    </location>
</feature>
<keyword evidence="5" id="KW-1185">Reference proteome</keyword>
<gene>
    <name evidence="4" type="ordered locus">Calag_0807</name>
</gene>
<accession>L0A9H6</accession>
<keyword evidence="1" id="KW-0560">Oxidoreductase</keyword>
<dbReference type="SUPFAM" id="SSF53223">
    <property type="entry name" value="Aminoacid dehydrogenase-like, N-terminal domain"/>
    <property type="match status" value="1"/>
</dbReference>
<evidence type="ECO:0000313" key="5">
    <source>
        <dbReference type="Proteomes" id="UP000010469"/>
    </source>
</evidence>
<dbReference type="PANTHER" id="PTHR43237:SF4">
    <property type="entry name" value="NADP-DEPENDENT MALIC ENZYME"/>
    <property type="match status" value="1"/>
</dbReference>
<dbReference type="Pfam" id="PF03949">
    <property type="entry name" value="Malic_M"/>
    <property type="match status" value="1"/>
</dbReference>
<evidence type="ECO:0000313" key="4">
    <source>
        <dbReference type="EMBL" id="AFZ70548.1"/>
    </source>
</evidence>
<dbReference type="AlphaFoldDB" id="L0A9H6"/>
<dbReference type="KEGG" id="clg:Calag_0807"/>
<dbReference type="GO" id="GO:0004470">
    <property type="term" value="F:malic enzyme activity"/>
    <property type="evidence" value="ECO:0007669"/>
    <property type="project" value="InterPro"/>
</dbReference>
<dbReference type="InterPro" id="IPR037062">
    <property type="entry name" value="Malic_N_dom_sf"/>
</dbReference>
<dbReference type="RefSeq" id="WP_015232445.1">
    <property type="nucleotide sequence ID" value="NC_019791.1"/>
</dbReference>
<dbReference type="InterPro" id="IPR051674">
    <property type="entry name" value="Malate_Decarboxylase"/>
</dbReference>
<dbReference type="eggNOG" id="arCOG00853">
    <property type="taxonomic scope" value="Archaea"/>
</dbReference>
<dbReference type="Proteomes" id="UP000010469">
    <property type="component" value="Chromosome"/>
</dbReference>
<dbReference type="Gene3D" id="3.40.50.10380">
    <property type="entry name" value="Malic enzyme, N-terminal domain"/>
    <property type="match status" value="1"/>
</dbReference>
<organism evidence="4 5">
    <name type="scientific">Caldisphaera lagunensis (strain DSM 15908 / JCM 11604 / ANMR 0165 / IC-154)</name>
    <dbReference type="NCBI Taxonomy" id="1056495"/>
    <lineage>
        <taxon>Archaea</taxon>
        <taxon>Thermoproteota</taxon>
        <taxon>Thermoprotei</taxon>
        <taxon>Acidilobales</taxon>
        <taxon>Caldisphaeraceae</taxon>
        <taxon>Caldisphaera</taxon>
    </lineage>
</organism>
<dbReference type="SMART" id="SM01274">
    <property type="entry name" value="malic"/>
    <property type="match status" value="1"/>
</dbReference>